<sequence length="114" mass="13243">MIIRHTSSHRTMSKHAAIASMGQCLKMPQLLLTIMPQSFCRNDTKMLLLLLKAHPLLAKTSEKQKMKKKMLKNYISIQIKLRTHFPHCLTIMTRDVQNTFKTPFQIQNAIEKPI</sequence>
<protein>
    <submittedName>
        <fullName evidence="1">Uncharacterized protein</fullName>
    </submittedName>
</protein>
<reference evidence="1" key="1">
    <citation type="submission" date="2021-05" db="EMBL/GenBank/DDBJ databases">
        <authorList>
            <person name="Alioto T."/>
            <person name="Alioto T."/>
            <person name="Gomez Garrido J."/>
        </authorList>
    </citation>
    <scope>NUCLEOTIDE SEQUENCE</scope>
</reference>
<dbReference type="EMBL" id="HBUF01334412">
    <property type="protein sequence ID" value="CAG6697725.1"/>
    <property type="molecule type" value="Transcribed_RNA"/>
</dbReference>
<evidence type="ECO:0000313" key="1">
    <source>
        <dbReference type="EMBL" id="CAG6697725.1"/>
    </source>
</evidence>
<dbReference type="AlphaFoldDB" id="A0A8D8U458"/>
<accession>A0A8D8U458</accession>
<organism evidence="1">
    <name type="scientific">Cacopsylla melanoneura</name>
    <dbReference type="NCBI Taxonomy" id="428564"/>
    <lineage>
        <taxon>Eukaryota</taxon>
        <taxon>Metazoa</taxon>
        <taxon>Ecdysozoa</taxon>
        <taxon>Arthropoda</taxon>
        <taxon>Hexapoda</taxon>
        <taxon>Insecta</taxon>
        <taxon>Pterygota</taxon>
        <taxon>Neoptera</taxon>
        <taxon>Paraneoptera</taxon>
        <taxon>Hemiptera</taxon>
        <taxon>Sternorrhyncha</taxon>
        <taxon>Psylloidea</taxon>
        <taxon>Psyllidae</taxon>
        <taxon>Psyllinae</taxon>
        <taxon>Cacopsylla</taxon>
    </lineage>
</organism>
<name>A0A8D8U458_9HEMI</name>
<proteinExistence type="predicted"/>